<sequence length="241" mass="28540">MAKKKYFKIDLINNKVEEKEIEYIFSPGFAKIQKEKNIKSIKENIKKKEGVENKILEVSTKSDTDLGIKLSAFNLSIKTKKDRTISVEMLFQSSKKFEKGGPFLDILNKDSKSAKKDKRLRESGELVSFIYKGEKWELEPKTLFYDWLYINVLNINIEEKKINLKEIKKYQIFTDVEFNHEKSINCQARSLALYIILHKTRQLKKSLKNKEIFKKNLEKIYRISSKEQKIEKENVENLKLF</sequence>
<dbReference type="EMBL" id="NIRO01000002">
    <property type="protein sequence ID" value="PHI17154.1"/>
    <property type="molecule type" value="Genomic_DNA"/>
</dbReference>
<proteinExistence type="predicted"/>
<evidence type="ECO:0000313" key="1">
    <source>
        <dbReference type="EMBL" id="PHI17154.1"/>
    </source>
</evidence>
<dbReference type="InterPro" id="IPR053913">
    <property type="entry name" value="NADAR-DarT1"/>
</dbReference>
<gene>
    <name evidence="1" type="ORF">CBG56_03280</name>
</gene>
<dbReference type="Proteomes" id="UP000224507">
    <property type="component" value="Unassembled WGS sequence"/>
</dbReference>
<dbReference type="AlphaFoldDB" id="A0A2C6CLB0"/>
<dbReference type="Pfam" id="PF22397">
    <property type="entry name" value="NADAR-DarT1"/>
    <property type="match status" value="1"/>
</dbReference>
<reference evidence="1 2" key="1">
    <citation type="submission" date="2017-06" db="EMBL/GenBank/DDBJ databases">
        <title>Draft genome sequence of Fusobacterium nucleatum subsp. polymorphum KCOM 1274 (=ChDC F309).</title>
        <authorList>
            <person name="Kook J.-K."/>
            <person name="Park S.-N."/>
            <person name="Lim Y.K."/>
            <person name="Roh H."/>
        </authorList>
    </citation>
    <scope>NUCLEOTIDE SEQUENCE [LARGE SCALE GENOMIC DNA]</scope>
    <source>
        <strain evidence="2">KCOM 1274 (ChDC F309)</strain>
    </source>
</reference>
<comment type="caution">
    <text evidence="1">The sequence shown here is derived from an EMBL/GenBank/DDBJ whole genome shotgun (WGS) entry which is preliminary data.</text>
</comment>
<evidence type="ECO:0000313" key="2">
    <source>
        <dbReference type="Proteomes" id="UP000224507"/>
    </source>
</evidence>
<dbReference type="RefSeq" id="WP_098997098.1">
    <property type="nucleotide sequence ID" value="NZ_CP077153.1"/>
</dbReference>
<name>A0A2C6CLB0_FUSNP</name>
<accession>A0A2C6CLB0</accession>
<protein>
    <submittedName>
        <fullName evidence="1">Uncharacterized protein</fullName>
    </submittedName>
</protein>
<organism evidence="1 2">
    <name type="scientific">Fusobacterium nucleatum subsp. polymorphum</name>
    <name type="common">Fusobacterium polymorphum</name>
    <dbReference type="NCBI Taxonomy" id="76857"/>
    <lineage>
        <taxon>Bacteria</taxon>
        <taxon>Fusobacteriati</taxon>
        <taxon>Fusobacteriota</taxon>
        <taxon>Fusobacteriia</taxon>
        <taxon>Fusobacteriales</taxon>
        <taxon>Fusobacteriaceae</taxon>
        <taxon>Fusobacterium</taxon>
    </lineage>
</organism>